<dbReference type="EMBL" id="JRFU01000078">
    <property type="protein sequence ID" value="PWE86894.1"/>
    <property type="molecule type" value="Genomic_DNA"/>
</dbReference>
<comment type="caution">
    <text evidence="1">The sequence shown here is derived from an EMBL/GenBank/DDBJ whole genome shotgun (WGS) entry which is preliminary data.</text>
</comment>
<dbReference type="AlphaFoldDB" id="A0A2V1JSZ3"/>
<evidence type="ECO:0000313" key="2">
    <source>
        <dbReference type="Proteomes" id="UP000245288"/>
    </source>
</evidence>
<reference evidence="1 2" key="1">
    <citation type="submission" date="2014-09" db="EMBL/GenBank/DDBJ databases">
        <title>Butyrate-producing bacteria isolated from human gut.</title>
        <authorList>
            <person name="Zhang Q."/>
            <person name="Zhao L."/>
        </authorList>
    </citation>
    <scope>NUCLEOTIDE SEQUENCE [LARGE SCALE GENOMIC DNA]</scope>
    <source>
        <strain evidence="1 2">21</strain>
    </source>
</reference>
<dbReference type="RefSeq" id="WP_109215449.1">
    <property type="nucleotide sequence ID" value="NZ_JRFU01000078.1"/>
</dbReference>
<dbReference type="Proteomes" id="UP000245288">
    <property type="component" value="Unassembled WGS sequence"/>
</dbReference>
<name>A0A2V1JSZ3_EUBRA</name>
<protein>
    <submittedName>
        <fullName evidence="1">Uncharacterized protein</fullName>
    </submittedName>
</protein>
<organism evidence="1 2">
    <name type="scientific">Eubacterium ramulus</name>
    <dbReference type="NCBI Taxonomy" id="39490"/>
    <lineage>
        <taxon>Bacteria</taxon>
        <taxon>Bacillati</taxon>
        <taxon>Bacillota</taxon>
        <taxon>Clostridia</taxon>
        <taxon>Eubacteriales</taxon>
        <taxon>Eubacteriaceae</taxon>
        <taxon>Eubacterium</taxon>
    </lineage>
</organism>
<accession>A0A2V1JSZ3</accession>
<dbReference type="OrthoDB" id="2048950at2"/>
<gene>
    <name evidence="1" type="ORF">LG34_07255</name>
</gene>
<proteinExistence type="predicted"/>
<keyword evidence="2" id="KW-1185">Reference proteome</keyword>
<evidence type="ECO:0000313" key="1">
    <source>
        <dbReference type="EMBL" id="PWE86894.1"/>
    </source>
</evidence>
<sequence length="77" mass="9405">MEQDLYFQMYQTIWKFHKKYINKICDNDTFWDSLVNDADMLIEEYHNHDFMIALVIAELAEFDRLHREMIGNADTRV</sequence>